<protein>
    <recommendedName>
        <fullName evidence="6">Major royal jelly protein</fullName>
    </recommendedName>
</protein>
<feature type="chain" id="PRO_5043784445" description="Major royal jelly protein" evidence="3">
    <location>
        <begin position="25"/>
        <end position="355"/>
    </location>
</feature>
<reference evidence="4 5" key="1">
    <citation type="journal article" date="2017" name="DNA Res.">
        <title>Complete genome sequence and expression profile of the commercial lytic enzyme producer Lysobacter enzymogenes M497-1.</title>
        <authorList>
            <person name="Takami H."/>
            <person name="Toyoda A."/>
            <person name="Uchiyama I."/>
            <person name="Itoh T."/>
            <person name="Takaki Y."/>
            <person name="Arai W."/>
            <person name="Nishi S."/>
            <person name="Kawai M."/>
            <person name="Shinya K."/>
            <person name="Ikeda H."/>
        </authorList>
    </citation>
    <scope>NUCLEOTIDE SEQUENCE [LARGE SCALE GENOMIC DNA]</scope>
    <source>
        <strain evidence="4 5">M497-1</strain>
    </source>
</reference>
<evidence type="ECO:0000313" key="5">
    <source>
        <dbReference type="Proteomes" id="UP000218824"/>
    </source>
</evidence>
<dbReference type="AlphaFoldDB" id="A0AAU9AG96"/>
<dbReference type="InterPro" id="IPR011042">
    <property type="entry name" value="6-blade_b-propeller_TolB-like"/>
</dbReference>
<keyword evidence="2" id="KW-0964">Secreted</keyword>
<dbReference type="PANTHER" id="PTHR10009:SF18">
    <property type="entry name" value="PROTEIN YELLOW-LIKE PROTEIN"/>
    <property type="match status" value="1"/>
</dbReference>
<dbReference type="Gene3D" id="2.120.10.30">
    <property type="entry name" value="TolB, C-terminal domain"/>
    <property type="match status" value="1"/>
</dbReference>
<organism evidence="4 5">
    <name type="scientific">Lysobacter enzymogenes</name>
    <dbReference type="NCBI Taxonomy" id="69"/>
    <lineage>
        <taxon>Bacteria</taxon>
        <taxon>Pseudomonadati</taxon>
        <taxon>Pseudomonadota</taxon>
        <taxon>Gammaproteobacteria</taxon>
        <taxon>Lysobacterales</taxon>
        <taxon>Lysobacteraceae</taxon>
        <taxon>Lysobacter</taxon>
    </lineage>
</organism>
<dbReference type="InterPro" id="IPR017996">
    <property type="entry name" value="MRJP/yellow-related"/>
</dbReference>
<sequence>MKSLSRALLAAAVSISVAGTAAHAAEALKQDKRLQVVAVSDVRPGNVAVAADGRVFATFHPLGDARLQLAEAVDGKLRPYPDMSVQNGGAAATDATLDTPLGISVDRKGRLWVIDMGLKLGKTRLWSFDLKTNKLARKYELPADIAPKGSFVQDFAIDEARGWAYLADIANPGIIALNLDSGAARRFGGHAALQAEDVDMKIDGRVVNFGGKPARVGINPITLSADRETLYFGAMNGTTWYRLPARLLREGADDAAIATAIAPAGPKPISDGVATGADGTHWFTDLQRHAIVRLGRDGKLRDALRDPRLQWPDNLALGGDGWIYMSVNQLDRTPAFTGGADGGKPPYYLYRFRAR</sequence>
<evidence type="ECO:0000256" key="1">
    <source>
        <dbReference type="ARBA" id="ARBA00004613"/>
    </source>
</evidence>
<accession>A0AAU9AG96</accession>
<dbReference type="EMBL" id="AP014940">
    <property type="protein sequence ID" value="BAV95928.1"/>
    <property type="molecule type" value="Genomic_DNA"/>
</dbReference>
<gene>
    <name evidence="4" type="ORF">LEN_0441</name>
</gene>
<dbReference type="Proteomes" id="UP000218824">
    <property type="component" value="Chromosome"/>
</dbReference>
<dbReference type="RefSeq" id="WP_096376469.1">
    <property type="nucleotide sequence ID" value="NZ_AP014940.1"/>
</dbReference>
<feature type="signal peptide" evidence="3">
    <location>
        <begin position="1"/>
        <end position="24"/>
    </location>
</feature>
<dbReference type="GeneID" id="83062354"/>
<dbReference type="PANTHER" id="PTHR10009">
    <property type="entry name" value="PROTEIN YELLOW-RELATED"/>
    <property type="match status" value="1"/>
</dbReference>
<evidence type="ECO:0008006" key="6">
    <source>
        <dbReference type="Google" id="ProtNLM"/>
    </source>
</evidence>
<dbReference type="GO" id="GO:0005576">
    <property type="term" value="C:extracellular region"/>
    <property type="evidence" value="ECO:0007669"/>
    <property type="project" value="UniProtKB-SubCell"/>
</dbReference>
<dbReference type="Pfam" id="PF03022">
    <property type="entry name" value="MRJP"/>
    <property type="match status" value="1"/>
</dbReference>
<keyword evidence="3" id="KW-0732">Signal</keyword>
<evidence type="ECO:0000256" key="2">
    <source>
        <dbReference type="ARBA" id="ARBA00022525"/>
    </source>
</evidence>
<evidence type="ECO:0000313" key="4">
    <source>
        <dbReference type="EMBL" id="BAV95928.1"/>
    </source>
</evidence>
<proteinExistence type="predicted"/>
<comment type="subcellular location">
    <subcellularLocation>
        <location evidence="1">Secreted</location>
    </subcellularLocation>
</comment>
<dbReference type="KEGG" id="lem:LEN_0441"/>
<dbReference type="SUPFAM" id="SSF101898">
    <property type="entry name" value="NHL repeat"/>
    <property type="match status" value="1"/>
</dbReference>
<evidence type="ECO:0000256" key="3">
    <source>
        <dbReference type="SAM" id="SignalP"/>
    </source>
</evidence>
<name>A0AAU9AG96_LYSEN</name>